<dbReference type="EMBL" id="CP002959">
    <property type="protein sequence ID" value="AFM11706.1"/>
    <property type="molecule type" value="Genomic_DNA"/>
</dbReference>
<reference evidence="3 4" key="1">
    <citation type="submission" date="2012-06" db="EMBL/GenBank/DDBJ databases">
        <title>The complete chromosome of genome of Turneriella parva DSM 21527.</title>
        <authorList>
            <consortium name="US DOE Joint Genome Institute (JGI-PGF)"/>
            <person name="Lucas S."/>
            <person name="Han J."/>
            <person name="Lapidus A."/>
            <person name="Bruce D."/>
            <person name="Goodwin L."/>
            <person name="Pitluck S."/>
            <person name="Peters L."/>
            <person name="Kyrpides N."/>
            <person name="Mavromatis K."/>
            <person name="Ivanova N."/>
            <person name="Mikhailova N."/>
            <person name="Chertkov O."/>
            <person name="Detter J.C."/>
            <person name="Tapia R."/>
            <person name="Han C."/>
            <person name="Land M."/>
            <person name="Hauser L."/>
            <person name="Markowitz V."/>
            <person name="Cheng J.-F."/>
            <person name="Hugenholtz P."/>
            <person name="Woyke T."/>
            <person name="Wu D."/>
            <person name="Gronow S."/>
            <person name="Wellnitz S."/>
            <person name="Brambilla E."/>
            <person name="Klenk H.-P."/>
            <person name="Eisen J.A."/>
        </authorList>
    </citation>
    <scope>NUCLEOTIDE SEQUENCE [LARGE SCALE GENOMIC DNA]</scope>
    <source>
        <strain evidence="4">ATCC BAA-1111 / DSM 21527 / NCTC 11395 / H</strain>
    </source>
</reference>
<dbReference type="AlphaFoldDB" id="I4B349"/>
<dbReference type="SUPFAM" id="SSF56436">
    <property type="entry name" value="C-type lectin-like"/>
    <property type="match status" value="1"/>
</dbReference>
<keyword evidence="1" id="KW-0732">Signal</keyword>
<dbReference type="InterPro" id="IPR016186">
    <property type="entry name" value="C-type_lectin-like/link_sf"/>
</dbReference>
<dbReference type="STRING" id="869212.Turpa_1057"/>
<name>I4B349_TURPD</name>
<organism evidence="3 4">
    <name type="scientific">Turneriella parva (strain ATCC BAA-1111 / DSM 21527 / NCTC 11395 / H)</name>
    <name type="common">Leptospira parva</name>
    <dbReference type="NCBI Taxonomy" id="869212"/>
    <lineage>
        <taxon>Bacteria</taxon>
        <taxon>Pseudomonadati</taxon>
        <taxon>Spirochaetota</taxon>
        <taxon>Spirochaetia</taxon>
        <taxon>Leptospirales</taxon>
        <taxon>Leptospiraceae</taxon>
        <taxon>Turneriella</taxon>
    </lineage>
</organism>
<dbReference type="KEGG" id="tpx:Turpa_1057"/>
<dbReference type="InterPro" id="IPR016187">
    <property type="entry name" value="CTDL_fold"/>
</dbReference>
<feature type="signal peptide" evidence="1">
    <location>
        <begin position="1"/>
        <end position="20"/>
    </location>
</feature>
<protein>
    <recommendedName>
        <fullName evidence="2">DUF1554 domain-containing protein</fullName>
    </recommendedName>
</protein>
<dbReference type="HOGENOM" id="CLU_107550_0_0_12"/>
<dbReference type="Gene3D" id="3.10.100.10">
    <property type="entry name" value="Mannose-Binding Protein A, subunit A"/>
    <property type="match status" value="1"/>
</dbReference>
<keyword evidence="4" id="KW-1185">Reference proteome</keyword>
<dbReference type="Pfam" id="PF07588">
    <property type="entry name" value="DUF1554"/>
    <property type="match status" value="1"/>
</dbReference>
<proteinExistence type="predicted"/>
<evidence type="ECO:0000256" key="1">
    <source>
        <dbReference type="SAM" id="SignalP"/>
    </source>
</evidence>
<feature type="chain" id="PRO_5003686251" description="DUF1554 domain-containing protein" evidence="1">
    <location>
        <begin position="21"/>
        <end position="202"/>
    </location>
</feature>
<accession>I4B349</accession>
<evidence type="ECO:0000313" key="4">
    <source>
        <dbReference type="Proteomes" id="UP000006048"/>
    </source>
</evidence>
<gene>
    <name evidence="3" type="ordered locus">Turpa_1057</name>
</gene>
<dbReference type="InterPro" id="IPR011448">
    <property type="entry name" value="DUF1554"/>
</dbReference>
<evidence type="ECO:0000313" key="3">
    <source>
        <dbReference type="EMBL" id="AFM11706.1"/>
    </source>
</evidence>
<dbReference type="Proteomes" id="UP000006048">
    <property type="component" value="Chromosome"/>
</dbReference>
<sequence length="202" mass="21253">MKPCRLMSLFLTLWISNCMNIGLLEQLETPGGKTVSCGSDCRIFVTSLAHSGGMGGITGADANCNNDPARPQGKTVWKAMIGSTPLRTACTSADCGVGGASENFNWVLRPNTSYKRVDGAFIGNTTGNAIFAFPLQSTFDPSATFVWTGMTGSWQPSGNCTNWSVADSLLVATGDASSLGTIALFSTNSACNSSFRLYCAEQ</sequence>
<evidence type="ECO:0000259" key="2">
    <source>
        <dbReference type="Pfam" id="PF07588"/>
    </source>
</evidence>
<feature type="domain" description="DUF1554" evidence="2">
    <location>
        <begin position="49"/>
        <end position="176"/>
    </location>
</feature>